<dbReference type="Pfam" id="PF03544">
    <property type="entry name" value="TonB_C"/>
    <property type="match status" value="1"/>
</dbReference>
<proteinExistence type="inferred from homology"/>
<keyword evidence="13" id="KW-1185">Reference proteome</keyword>
<keyword evidence="3" id="KW-0813">Transport</keyword>
<keyword evidence="4" id="KW-1003">Cell membrane</keyword>
<dbReference type="GO" id="GO:0015031">
    <property type="term" value="P:protein transport"/>
    <property type="evidence" value="ECO:0007669"/>
    <property type="project" value="UniProtKB-KW"/>
</dbReference>
<dbReference type="Proteomes" id="UP000199642">
    <property type="component" value="Unassembled WGS sequence"/>
</dbReference>
<dbReference type="SUPFAM" id="SSF74653">
    <property type="entry name" value="TolA/TonB C-terminal domain"/>
    <property type="match status" value="1"/>
</dbReference>
<evidence type="ECO:0000256" key="5">
    <source>
        <dbReference type="ARBA" id="ARBA00022519"/>
    </source>
</evidence>
<dbReference type="GO" id="GO:0031992">
    <property type="term" value="F:energy transducer activity"/>
    <property type="evidence" value="ECO:0007669"/>
    <property type="project" value="TreeGrafter"/>
</dbReference>
<keyword evidence="6" id="KW-0812">Transmembrane</keyword>
<evidence type="ECO:0000313" key="12">
    <source>
        <dbReference type="EMBL" id="SFG13132.1"/>
    </source>
</evidence>
<sequence length="139" mass="15326">MKALSINLLALCFLVSVQSLFAQNQLAFTEYPEPSIVSMMSSSQPAFEGGHEALVEFISENFIYPSQAKVKGSEGTVIVEFLIEKSGKISQPVIKKSVCETLDAEAIKLINKMPDWIPAAQNGVSVKTKYQLPIRFELN</sequence>
<dbReference type="EMBL" id="FOPC01000001">
    <property type="protein sequence ID" value="SFG13132.1"/>
    <property type="molecule type" value="Genomic_DNA"/>
</dbReference>
<comment type="similarity">
    <text evidence="2">Belongs to the TonB family.</text>
</comment>
<keyword evidence="7" id="KW-0653">Protein transport</keyword>
<feature type="signal peptide" evidence="10">
    <location>
        <begin position="1"/>
        <end position="22"/>
    </location>
</feature>
<dbReference type="PANTHER" id="PTHR33446:SF2">
    <property type="entry name" value="PROTEIN TONB"/>
    <property type="match status" value="1"/>
</dbReference>
<gene>
    <name evidence="12" type="ORF">SAMN04487988_101516</name>
</gene>
<protein>
    <submittedName>
        <fullName evidence="12">TonB protein C-terminal</fullName>
    </submittedName>
</protein>
<keyword evidence="5" id="KW-0997">Cell inner membrane</keyword>
<keyword evidence="10" id="KW-0732">Signal</keyword>
<dbReference type="OrthoDB" id="9812355at2"/>
<dbReference type="GO" id="GO:0055085">
    <property type="term" value="P:transmembrane transport"/>
    <property type="evidence" value="ECO:0007669"/>
    <property type="project" value="InterPro"/>
</dbReference>
<dbReference type="InterPro" id="IPR051045">
    <property type="entry name" value="TonB-dependent_transducer"/>
</dbReference>
<comment type="subcellular location">
    <subcellularLocation>
        <location evidence="1">Cell inner membrane</location>
        <topology evidence="1">Single-pass membrane protein</topology>
        <orientation evidence="1">Periplasmic side</orientation>
    </subcellularLocation>
</comment>
<accession>A0A1I2PAG0</accession>
<dbReference type="AlphaFoldDB" id="A0A1I2PAG0"/>
<dbReference type="GO" id="GO:0098797">
    <property type="term" value="C:plasma membrane protein complex"/>
    <property type="evidence" value="ECO:0007669"/>
    <property type="project" value="TreeGrafter"/>
</dbReference>
<dbReference type="PROSITE" id="PS52015">
    <property type="entry name" value="TONB_CTD"/>
    <property type="match status" value="1"/>
</dbReference>
<feature type="domain" description="TonB C-terminal" evidence="11">
    <location>
        <begin position="49"/>
        <end position="139"/>
    </location>
</feature>
<dbReference type="PANTHER" id="PTHR33446">
    <property type="entry name" value="PROTEIN TONB-RELATED"/>
    <property type="match status" value="1"/>
</dbReference>
<dbReference type="InterPro" id="IPR006260">
    <property type="entry name" value="TonB/TolA_C"/>
</dbReference>
<evidence type="ECO:0000313" key="13">
    <source>
        <dbReference type="Proteomes" id="UP000199642"/>
    </source>
</evidence>
<dbReference type="Gene3D" id="3.30.1150.10">
    <property type="match status" value="1"/>
</dbReference>
<evidence type="ECO:0000256" key="10">
    <source>
        <dbReference type="SAM" id="SignalP"/>
    </source>
</evidence>
<dbReference type="InterPro" id="IPR037682">
    <property type="entry name" value="TonB_C"/>
</dbReference>
<evidence type="ECO:0000256" key="4">
    <source>
        <dbReference type="ARBA" id="ARBA00022475"/>
    </source>
</evidence>
<keyword evidence="8" id="KW-1133">Transmembrane helix</keyword>
<evidence type="ECO:0000259" key="11">
    <source>
        <dbReference type="PROSITE" id="PS52015"/>
    </source>
</evidence>
<dbReference type="STRING" id="435880.SAMN04487988_101516"/>
<evidence type="ECO:0000256" key="8">
    <source>
        <dbReference type="ARBA" id="ARBA00022989"/>
    </source>
</evidence>
<dbReference type="RefSeq" id="WP_092788667.1">
    <property type="nucleotide sequence ID" value="NZ_FOPC01000001.1"/>
</dbReference>
<dbReference type="NCBIfam" id="TIGR01352">
    <property type="entry name" value="tonB_Cterm"/>
    <property type="match status" value="1"/>
</dbReference>
<evidence type="ECO:0000256" key="1">
    <source>
        <dbReference type="ARBA" id="ARBA00004383"/>
    </source>
</evidence>
<organism evidence="12 13">
    <name type="scientific">Algoriphagus hitonicola</name>
    <dbReference type="NCBI Taxonomy" id="435880"/>
    <lineage>
        <taxon>Bacteria</taxon>
        <taxon>Pseudomonadati</taxon>
        <taxon>Bacteroidota</taxon>
        <taxon>Cytophagia</taxon>
        <taxon>Cytophagales</taxon>
        <taxon>Cyclobacteriaceae</taxon>
        <taxon>Algoriphagus</taxon>
    </lineage>
</organism>
<evidence type="ECO:0000256" key="3">
    <source>
        <dbReference type="ARBA" id="ARBA00022448"/>
    </source>
</evidence>
<evidence type="ECO:0000256" key="2">
    <source>
        <dbReference type="ARBA" id="ARBA00006555"/>
    </source>
</evidence>
<name>A0A1I2PAG0_9BACT</name>
<keyword evidence="9" id="KW-0472">Membrane</keyword>
<feature type="chain" id="PRO_5011629846" evidence="10">
    <location>
        <begin position="23"/>
        <end position="139"/>
    </location>
</feature>
<evidence type="ECO:0000256" key="6">
    <source>
        <dbReference type="ARBA" id="ARBA00022692"/>
    </source>
</evidence>
<reference evidence="13" key="1">
    <citation type="submission" date="2016-10" db="EMBL/GenBank/DDBJ databases">
        <authorList>
            <person name="Varghese N."/>
            <person name="Submissions S."/>
        </authorList>
    </citation>
    <scope>NUCLEOTIDE SEQUENCE [LARGE SCALE GENOMIC DNA]</scope>
    <source>
        <strain evidence="13">DSM 19315</strain>
    </source>
</reference>
<evidence type="ECO:0000256" key="7">
    <source>
        <dbReference type="ARBA" id="ARBA00022927"/>
    </source>
</evidence>
<evidence type="ECO:0000256" key="9">
    <source>
        <dbReference type="ARBA" id="ARBA00023136"/>
    </source>
</evidence>